<organism evidence="1">
    <name type="scientific">Myoviridae sp. ctJfU3</name>
    <dbReference type="NCBI Taxonomy" id="2826638"/>
    <lineage>
        <taxon>Viruses</taxon>
        <taxon>Duplodnaviria</taxon>
        <taxon>Heunggongvirae</taxon>
        <taxon>Uroviricota</taxon>
        <taxon>Caudoviricetes</taxon>
    </lineage>
</organism>
<sequence>MTIDELKAAAKLRARKMSTDELDDDVFRYVDFVLADLKRIGVAEEYLQSPEDPLIIEAVLTYVRANYSIDGNHERLMNSYNMILTKIKGGEYRSTQL</sequence>
<evidence type="ECO:0000313" key="1">
    <source>
        <dbReference type="EMBL" id="DAD83843.1"/>
    </source>
</evidence>
<protein>
    <recommendedName>
        <fullName evidence="2">Phage gp6-like head-tail connector protein</fullName>
    </recommendedName>
</protein>
<name>A0A8S5MPI6_9CAUD</name>
<dbReference type="EMBL" id="BK014944">
    <property type="protein sequence ID" value="DAD83843.1"/>
    <property type="molecule type" value="Genomic_DNA"/>
</dbReference>
<evidence type="ECO:0008006" key="2">
    <source>
        <dbReference type="Google" id="ProtNLM"/>
    </source>
</evidence>
<proteinExistence type="predicted"/>
<accession>A0A8S5MPI6</accession>
<reference evidence="1" key="1">
    <citation type="journal article" date="2021" name="Proc. Natl. Acad. Sci. U.S.A.">
        <title>A Catalog of Tens of Thousands of Viruses from Human Metagenomes Reveals Hidden Associations with Chronic Diseases.</title>
        <authorList>
            <person name="Tisza M.J."/>
            <person name="Buck C.B."/>
        </authorList>
    </citation>
    <scope>NUCLEOTIDE SEQUENCE</scope>
    <source>
        <strain evidence="1">CtJfU3</strain>
    </source>
</reference>